<feature type="chain" id="PRO_5023837088" evidence="1">
    <location>
        <begin position="26"/>
        <end position="203"/>
    </location>
</feature>
<name>A0A5J4YZG7_PORPP</name>
<dbReference type="PROSITE" id="PS51257">
    <property type="entry name" value="PROKAR_LIPOPROTEIN"/>
    <property type="match status" value="1"/>
</dbReference>
<dbReference type="EMBL" id="VRMN01000003">
    <property type="protein sequence ID" value="KAA8495827.1"/>
    <property type="molecule type" value="Genomic_DNA"/>
</dbReference>
<evidence type="ECO:0000313" key="2">
    <source>
        <dbReference type="EMBL" id="KAA8495827.1"/>
    </source>
</evidence>
<protein>
    <submittedName>
        <fullName evidence="2">Uncharacterized protein</fullName>
    </submittedName>
</protein>
<sequence length="203" mass="23356">MAPRANVVALLLVILACGSALFVQAAAPPPEPPQEEVKRVDKMDAAIQEEGSNRGWEEWGEEPGFAHYEEKKNRRFKTHMADRMFKGWTRERLNLMSANANPMVFVYLKPRSFKSRDMLEVKTATMTATLRNMHYKVSFFVMDVSQMILVVPTKQEVLPVMAKLLRLYDFIDTISMDNNEFRRDMLMDEEASDDSDDDVNAEL</sequence>
<dbReference type="AlphaFoldDB" id="A0A5J4YZG7"/>
<proteinExistence type="predicted"/>
<evidence type="ECO:0000256" key="1">
    <source>
        <dbReference type="SAM" id="SignalP"/>
    </source>
</evidence>
<keyword evidence="1" id="KW-0732">Signal</keyword>
<gene>
    <name evidence="2" type="ORF">FVE85_1982</name>
</gene>
<reference evidence="3" key="1">
    <citation type="journal article" date="2019" name="Nat. Commun.">
        <title>Expansion of phycobilisome linker gene families in mesophilic red algae.</title>
        <authorList>
            <person name="Lee J."/>
            <person name="Kim D."/>
            <person name="Bhattacharya D."/>
            <person name="Yoon H.S."/>
        </authorList>
    </citation>
    <scope>NUCLEOTIDE SEQUENCE [LARGE SCALE GENOMIC DNA]</scope>
    <source>
        <strain evidence="3">CCMP 1328</strain>
    </source>
</reference>
<comment type="caution">
    <text evidence="2">The sequence shown here is derived from an EMBL/GenBank/DDBJ whole genome shotgun (WGS) entry which is preliminary data.</text>
</comment>
<keyword evidence="3" id="KW-1185">Reference proteome</keyword>
<evidence type="ECO:0000313" key="3">
    <source>
        <dbReference type="Proteomes" id="UP000324585"/>
    </source>
</evidence>
<organism evidence="2 3">
    <name type="scientific">Porphyridium purpureum</name>
    <name type="common">Red alga</name>
    <name type="synonym">Porphyridium cruentum</name>
    <dbReference type="NCBI Taxonomy" id="35688"/>
    <lineage>
        <taxon>Eukaryota</taxon>
        <taxon>Rhodophyta</taxon>
        <taxon>Bangiophyceae</taxon>
        <taxon>Porphyridiales</taxon>
        <taxon>Porphyridiaceae</taxon>
        <taxon>Porphyridium</taxon>
    </lineage>
</organism>
<dbReference type="Proteomes" id="UP000324585">
    <property type="component" value="Unassembled WGS sequence"/>
</dbReference>
<feature type="signal peptide" evidence="1">
    <location>
        <begin position="1"/>
        <end position="25"/>
    </location>
</feature>
<accession>A0A5J4YZG7</accession>